<gene>
    <name evidence="1" type="ORF">BJY01DRAFT_224824</name>
</gene>
<evidence type="ECO:0000313" key="2">
    <source>
        <dbReference type="Proteomes" id="UP001610446"/>
    </source>
</evidence>
<name>A0ABR4J1M8_9EURO</name>
<dbReference type="EMBL" id="JBFXLU010000234">
    <property type="protein sequence ID" value="KAL2833947.1"/>
    <property type="molecule type" value="Genomic_DNA"/>
</dbReference>
<evidence type="ECO:0000313" key="1">
    <source>
        <dbReference type="EMBL" id="KAL2833947.1"/>
    </source>
</evidence>
<sequence length="238" mass="26418">MPLLVQSIVVIGMWTSGVPNTRSAAIELHQTLNAAIYQQRDKWDASTVVNVSSACEWPIPMYQAILLHIIFALLSKVNGSSTLDLDLKPTLKSADAELLASLVKSCRKLGVFQYKNILARFKPDDLDSYVWVTVEEIKRFNLALFKVCRRLSSERQHTNTHAGGDDPGTGGAPLAVTPTSWLLTAPELEFPMQTNDSLWLATDKEEWTAAVDNVEAVDLTNMMESKWISKSADILQLT</sequence>
<accession>A0ABR4J1M8</accession>
<dbReference type="Proteomes" id="UP001610446">
    <property type="component" value="Unassembled WGS sequence"/>
</dbReference>
<reference evidence="1 2" key="1">
    <citation type="submission" date="2024-07" db="EMBL/GenBank/DDBJ databases">
        <title>Section-level genome sequencing and comparative genomics of Aspergillus sections Usti and Cavernicolus.</title>
        <authorList>
            <consortium name="Lawrence Berkeley National Laboratory"/>
            <person name="Nybo J.L."/>
            <person name="Vesth T.C."/>
            <person name="Theobald S."/>
            <person name="Frisvad J.C."/>
            <person name="Larsen T.O."/>
            <person name="Kjaerboelling I."/>
            <person name="Rothschild-Mancinelli K."/>
            <person name="Lyhne E.K."/>
            <person name="Kogle M.E."/>
            <person name="Barry K."/>
            <person name="Clum A."/>
            <person name="Na H."/>
            <person name="Ledsgaard L."/>
            <person name="Lin J."/>
            <person name="Lipzen A."/>
            <person name="Kuo A."/>
            <person name="Riley R."/>
            <person name="Mondo S."/>
            <person name="Labutti K."/>
            <person name="Haridas S."/>
            <person name="Pangalinan J."/>
            <person name="Salamov A.A."/>
            <person name="Simmons B.A."/>
            <person name="Magnuson J.K."/>
            <person name="Chen J."/>
            <person name="Drula E."/>
            <person name="Henrissat B."/>
            <person name="Wiebenga A."/>
            <person name="Lubbers R.J."/>
            <person name="Gomes A.C."/>
            <person name="Makela M.R."/>
            <person name="Stajich J."/>
            <person name="Grigoriev I.V."/>
            <person name="Mortensen U.H."/>
            <person name="De Vries R.P."/>
            <person name="Baker S.E."/>
            <person name="Andersen M.R."/>
        </authorList>
    </citation>
    <scope>NUCLEOTIDE SEQUENCE [LARGE SCALE GENOMIC DNA]</scope>
    <source>
        <strain evidence="1 2">CBS 123904</strain>
    </source>
</reference>
<organism evidence="1 2">
    <name type="scientific">Aspergillus pseudoustus</name>
    <dbReference type="NCBI Taxonomy" id="1810923"/>
    <lineage>
        <taxon>Eukaryota</taxon>
        <taxon>Fungi</taxon>
        <taxon>Dikarya</taxon>
        <taxon>Ascomycota</taxon>
        <taxon>Pezizomycotina</taxon>
        <taxon>Eurotiomycetes</taxon>
        <taxon>Eurotiomycetidae</taxon>
        <taxon>Eurotiales</taxon>
        <taxon>Aspergillaceae</taxon>
        <taxon>Aspergillus</taxon>
        <taxon>Aspergillus subgen. Nidulantes</taxon>
    </lineage>
</organism>
<comment type="caution">
    <text evidence="1">The sequence shown here is derived from an EMBL/GenBank/DDBJ whole genome shotgun (WGS) entry which is preliminary data.</text>
</comment>
<keyword evidence="2" id="KW-1185">Reference proteome</keyword>
<proteinExistence type="predicted"/>
<protein>
    <submittedName>
        <fullName evidence="1">Uncharacterized protein</fullName>
    </submittedName>
</protein>